<dbReference type="InterPro" id="IPR038594">
    <property type="entry name" value="SepF-like_sf"/>
</dbReference>
<dbReference type="HAMAP" id="MF_01197">
    <property type="entry name" value="SepF"/>
    <property type="match status" value="1"/>
</dbReference>
<evidence type="ECO:0000256" key="4">
    <source>
        <dbReference type="ARBA" id="ARBA00044936"/>
    </source>
</evidence>
<evidence type="ECO:0000313" key="7">
    <source>
        <dbReference type="EMBL" id="MBO8462584.1"/>
    </source>
</evidence>
<dbReference type="GO" id="GO:0005737">
    <property type="term" value="C:cytoplasm"/>
    <property type="evidence" value="ECO:0007669"/>
    <property type="project" value="UniProtKB-SubCell"/>
</dbReference>
<dbReference type="Gene3D" id="3.30.110.150">
    <property type="entry name" value="SepF-like protein"/>
    <property type="match status" value="1"/>
</dbReference>
<dbReference type="GO" id="GO:0043093">
    <property type="term" value="P:FtsZ-dependent cytokinesis"/>
    <property type="evidence" value="ECO:0007669"/>
    <property type="project" value="UniProtKB-UniRule"/>
</dbReference>
<evidence type="ECO:0000256" key="2">
    <source>
        <dbReference type="ARBA" id="ARBA00023210"/>
    </source>
</evidence>
<dbReference type="PANTHER" id="PTHR35798">
    <property type="entry name" value="CELL DIVISION PROTEIN SEPF"/>
    <property type="match status" value="1"/>
</dbReference>
<name>A0A9D9HY23_9FIRM</name>
<dbReference type="PANTHER" id="PTHR35798:SF1">
    <property type="entry name" value="CELL DIVISION PROTEIN SEPF"/>
    <property type="match status" value="1"/>
</dbReference>
<dbReference type="GO" id="GO:0000917">
    <property type="term" value="P:division septum assembly"/>
    <property type="evidence" value="ECO:0007669"/>
    <property type="project" value="UniProtKB-KW"/>
</dbReference>
<evidence type="ECO:0000256" key="5">
    <source>
        <dbReference type="HAMAP-Rule" id="MF_01197"/>
    </source>
</evidence>
<dbReference type="AlphaFoldDB" id="A0A9D9HY23"/>
<protein>
    <recommendedName>
        <fullName evidence="5">Cell division protein SepF</fullName>
    </recommendedName>
</protein>
<comment type="caution">
    <text evidence="7">The sequence shown here is derived from an EMBL/GenBank/DDBJ whole genome shotgun (WGS) entry which is preliminary data.</text>
</comment>
<keyword evidence="5" id="KW-0963">Cytoplasm</keyword>
<comment type="function">
    <text evidence="4 5">Cell division protein that is part of the divisome complex and is recruited early to the Z-ring. Probably stimulates Z-ring formation, perhaps through the cross-linking of FtsZ protofilaments. Its function overlaps with FtsA.</text>
</comment>
<comment type="subcellular location">
    <subcellularLocation>
        <location evidence="5">Cytoplasm</location>
    </subcellularLocation>
    <text evidence="5">Localizes to the division site, in a FtsZ-dependent manner.</text>
</comment>
<sequence>MSKGINKFLDLMKLNEPEDDYDDDDLMEDDDYEDEEDSFAKSFFNRNKEKSETTIKAETAQPSSFADKKKAKALSKSKLVPLSGGRGGEVYVIKPQEFNEAQVVADFLKDGKTIVINMEGIEIYAAQRIIDFISGSCYALNGTLQAISSNIFIAAPEAIEVAGDLREEILNENLISPEIGKYRV</sequence>
<keyword evidence="3 5" id="KW-0131">Cell cycle</keyword>
<feature type="compositionally biased region" description="Basic and acidic residues" evidence="6">
    <location>
        <begin position="46"/>
        <end position="55"/>
    </location>
</feature>
<dbReference type="EMBL" id="JADIML010000042">
    <property type="protein sequence ID" value="MBO8462584.1"/>
    <property type="molecule type" value="Genomic_DNA"/>
</dbReference>
<dbReference type="Proteomes" id="UP000823618">
    <property type="component" value="Unassembled WGS sequence"/>
</dbReference>
<comment type="similarity">
    <text evidence="5">Belongs to the SepF family.</text>
</comment>
<dbReference type="Pfam" id="PF04472">
    <property type="entry name" value="SepF"/>
    <property type="match status" value="1"/>
</dbReference>
<keyword evidence="2 5" id="KW-0717">Septation</keyword>
<keyword evidence="1 5" id="KW-0132">Cell division</keyword>
<reference evidence="7" key="2">
    <citation type="journal article" date="2021" name="PeerJ">
        <title>Extensive microbial diversity within the chicken gut microbiome revealed by metagenomics and culture.</title>
        <authorList>
            <person name="Gilroy R."/>
            <person name="Ravi A."/>
            <person name="Getino M."/>
            <person name="Pursley I."/>
            <person name="Horton D.L."/>
            <person name="Alikhan N.F."/>
            <person name="Baker D."/>
            <person name="Gharbi K."/>
            <person name="Hall N."/>
            <person name="Watson M."/>
            <person name="Adriaenssens E.M."/>
            <person name="Foster-Nyarko E."/>
            <person name="Jarju S."/>
            <person name="Secka A."/>
            <person name="Antonio M."/>
            <person name="Oren A."/>
            <person name="Chaudhuri R.R."/>
            <person name="La Ragione R."/>
            <person name="Hildebrand F."/>
            <person name="Pallen M.J."/>
        </authorList>
    </citation>
    <scope>NUCLEOTIDE SEQUENCE</scope>
    <source>
        <strain evidence="7">E3-2379</strain>
    </source>
</reference>
<feature type="region of interest" description="Disordered" evidence="6">
    <location>
        <begin position="43"/>
        <end position="63"/>
    </location>
</feature>
<dbReference type="InterPro" id="IPR007561">
    <property type="entry name" value="Cell_div_SepF/SepF-rel"/>
</dbReference>
<accession>A0A9D9HY23</accession>
<evidence type="ECO:0000256" key="1">
    <source>
        <dbReference type="ARBA" id="ARBA00022618"/>
    </source>
</evidence>
<feature type="region of interest" description="Disordered" evidence="6">
    <location>
        <begin position="16"/>
        <end position="35"/>
    </location>
</feature>
<organism evidence="7 8">
    <name type="scientific">Candidatus Scybalomonas excrementavium</name>
    <dbReference type="NCBI Taxonomy" id="2840943"/>
    <lineage>
        <taxon>Bacteria</taxon>
        <taxon>Bacillati</taxon>
        <taxon>Bacillota</taxon>
        <taxon>Clostridia</taxon>
        <taxon>Lachnospirales</taxon>
        <taxon>Lachnospiraceae</taxon>
        <taxon>Lachnospiraceae incertae sedis</taxon>
        <taxon>Candidatus Scybalomonas</taxon>
    </lineage>
</organism>
<proteinExistence type="inferred from homology"/>
<comment type="subunit">
    <text evidence="5">Homodimer. Interacts with FtsZ.</text>
</comment>
<dbReference type="InterPro" id="IPR023052">
    <property type="entry name" value="Cell_div_SepF"/>
</dbReference>
<gene>
    <name evidence="5" type="primary">sepF</name>
    <name evidence="7" type="ORF">IAC13_01480</name>
</gene>
<evidence type="ECO:0000313" key="8">
    <source>
        <dbReference type="Proteomes" id="UP000823618"/>
    </source>
</evidence>
<feature type="compositionally biased region" description="Acidic residues" evidence="6">
    <location>
        <begin position="17"/>
        <end position="35"/>
    </location>
</feature>
<evidence type="ECO:0000256" key="6">
    <source>
        <dbReference type="SAM" id="MobiDB-lite"/>
    </source>
</evidence>
<reference evidence="7" key="1">
    <citation type="submission" date="2020-10" db="EMBL/GenBank/DDBJ databases">
        <authorList>
            <person name="Gilroy R."/>
        </authorList>
    </citation>
    <scope>NUCLEOTIDE SEQUENCE</scope>
    <source>
        <strain evidence="7">E3-2379</strain>
    </source>
</reference>
<evidence type="ECO:0000256" key="3">
    <source>
        <dbReference type="ARBA" id="ARBA00023306"/>
    </source>
</evidence>